<feature type="transmembrane region" description="Helical" evidence="1">
    <location>
        <begin position="123"/>
        <end position="153"/>
    </location>
</feature>
<feature type="transmembrane region" description="Helical" evidence="1">
    <location>
        <begin position="81"/>
        <end position="102"/>
    </location>
</feature>
<dbReference type="PANTHER" id="PTHR31272">
    <property type="entry name" value="CYTOCHROME C-TYPE BIOGENESIS PROTEIN HI_1454-RELATED"/>
    <property type="match status" value="1"/>
</dbReference>
<dbReference type="Proteomes" id="UP000656042">
    <property type="component" value="Unassembled WGS sequence"/>
</dbReference>
<feature type="transmembrane region" description="Helical" evidence="1">
    <location>
        <begin position="200"/>
        <end position="221"/>
    </location>
</feature>
<feature type="transmembrane region" description="Helical" evidence="1">
    <location>
        <begin position="6"/>
        <end position="30"/>
    </location>
</feature>
<dbReference type="RefSeq" id="WP_189080557.1">
    <property type="nucleotide sequence ID" value="NZ_BMMX01000017.1"/>
</dbReference>
<keyword evidence="1" id="KW-0812">Transmembrane</keyword>
<reference evidence="2" key="2">
    <citation type="submission" date="2020-09" db="EMBL/GenBank/DDBJ databases">
        <authorList>
            <person name="Sun Q."/>
            <person name="Zhou Y."/>
        </authorList>
    </citation>
    <scope>NUCLEOTIDE SEQUENCE</scope>
    <source>
        <strain evidence="2">CGMCC 4.7299</strain>
    </source>
</reference>
<evidence type="ECO:0000256" key="1">
    <source>
        <dbReference type="SAM" id="Phobius"/>
    </source>
</evidence>
<protein>
    <submittedName>
        <fullName evidence="2">Cytochrome C biogenesis protein CcdA</fullName>
    </submittedName>
</protein>
<accession>A0A8J3C2Y8</accession>
<evidence type="ECO:0000313" key="3">
    <source>
        <dbReference type="Proteomes" id="UP000656042"/>
    </source>
</evidence>
<keyword evidence="3" id="KW-1185">Reference proteome</keyword>
<feature type="transmembrane region" description="Helical" evidence="1">
    <location>
        <begin position="254"/>
        <end position="275"/>
    </location>
</feature>
<dbReference type="AlphaFoldDB" id="A0A8J3C2Y8"/>
<organism evidence="2 3">
    <name type="scientific">Mangrovihabitans endophyticus</name>
    <dbReference type="NCBI Taxonomy" id="1751298"/>
    <lineage>
        <taxon>Bacteria</taxon>
        <taxon>Bacillati</taxon>
        <taxon>Actinomycetota</taxon>
        <taxon>Actinomycetes</taxon>
        <taxon>Micromonosporales</taxon>
        <taxon>Micromonosporaceae</taxon>
        <taxon>Mangrovihabitans</taxon>
    </lineage>
</organism>
<keyword evidence="1" id="KW-1133">Transmembrane helix</keyword>
<keyword evidence="1" id="KW-0472">Membrane</keyword>
<sequence length="284" mass="28626">MTEVPYALALTAGMLAAVNPCGFALLPVYLSLLTVGDDAPGRVPAVRRALLATAAMTAGFVAVFGVFGLVLLPVAGAVHAYLPWFTVVLGVAVAVAGVWLLAGRTLPGLRLPGTGRGAVTRSVPSMMLFGAGYALASLGCTVGPFLAIVVAGLRGGSPLAGAGLFVAYAVGMGLLVGVAALAVALARTSLLARMRRAAPALSRAGGMIMVVAGLYVAYYGWYETRLAGGGDPSDPVVSAAGTVQHWLADVAGRAGVTVFALLLAALTTAGLFAGWRRRTSRSTS</sequence>
<dbReference type="EMBL" id="BMMX01000017">
    <property type="protein sequence ID" value="GGK99756.1"/>
    <property type="molecule type" value="Genomic_DNA"/>
</dbReference>
<gene>
    <name evidence="2" type="ORF">GCM10012284_37710</name>
</gene>
<evidence type="ECO:0000313" key="2">
    <source>
        <dbReference type="EMBL" id="GGK99756.1"/>
    </source>
</evidence>
<reference evidence="2" key="1">
    <citation type="journal article" date="2014" name="Int. J. Syst. Evol. Microbiol.">
        <title>Complete genome sequence of Corynebacterium casei LMG S-19264T (=DSM 44701T), isolated from a smear-ripened cheese.</title>
        <authorList>
            <consortium name="US DOE Joint Genome Institute (JGI-PGF)"/>
            <person name="Walter F."/>
            <person name="Albersmeier A."/>
            <person name="Kalinowski J."/>
            <person name="Ruckert C."/>
        </authorList>
    </citation>
    <scope>NUCLEOTIDE SEQUENCE</scope>
    <source>
        <strain evidence="2">CGMCC 4.7299</strain>
    </source>
</reference>
<comment type="caution">
    <text evidence="2">The sequence shown here is derived from an EMBL/GenBank/DDBJ whole genome shotgun (WGS) entry which is preliminary data.</text>
</comment>
<proteinExistence type="predicted"/>
<feature type="transmembrane region" description="Helical" evidence="1">
    <location>
        <begin position="50"/>
        <end position="75"/>
    </location>
</feature>
<name>A0A8J3C2Y8_9ACTN</name>
<dbReference type="PANTHER" id="PTHR31272:SF4">
    <property type="entry name" value="CYTOCHROME C-TYPE BIOGENESIS PROTEIN HI_1454-RELATED"/>
    <property type="match status" value="1"/>
</dbReference>
<feature type="transmembrane region" description="Helical" evidence="1">
    <location>
        <begin position="165"/>
        <end position="188"/>
    </location>
</feature>
<dbReference type="InterPro" id="IPR051790">
    <property type="entry name" value="Cytochrome_c-biogenesis_DsbD"/>
</dbReference>